<dbReference type="InterPro" id="IPR020904">
    <property type="entry name" value="Sc_DH/Rdtase_CS"/>
</dbReference>
<dbReference type="InterPro" id="IPR002347">
    <property type="entry name" value="SDR_fam"/>
</dbReference>
<dbReference type="PROSITE" id="PS00061">
    <property type="entry name" value="ADH_SHORT"/>
    <property type="match status" value="1"/>
</dbReference>
<dbReference type="GO" id="GO:0005737">
    <property type="term" value="C:cytoplasm"/>
    <property type="evidence" value="ECO:0007669"/>
    <property type="project" value="UniProtKB-SubCell"/>
</dbReference>
<evidence type="ECO:0000256" key="4">
    <source>
        <dbReference type="ARBA" id="ARBA00022857"/>
    </source>
</evidence>
<gene>
    <name evidence="6" type="ORF">KCX74_18245</name>
</gene>
<evidence type="ECO:0000313" key="6">
    <source>
        <dbReference type="EMBL" id="MBR7797969.1"/>
    </source>
</evidence>
<evidence type="ECO:0000256" key="1">
    <source>
        <dbReference type="ARBA" id="ARBA00004496"/>
    </source>
</evidence>
<name>A0A941DZK9_9BACI</name>
<sequence length="252" mass="27829">MKYAIVTGTSRGLGEDIARLLLEHGVHVIGISRSPSQALVNVAQKNHSTYTQLHGDLGNINELEQMNTQLKEYLLHRSITELYLVNNAAVVQPVNQANQIAANNLSYHFHVNAIAPMALTNSLIDYANNNGIPMIGLTVTSGAAERPTYGWSAYCSSKASINMYTRTVALEQEQLGSKNKIVAFSPGIMDTEMQESIRSSSKDEFADIERFVAFKQNNQLRSTKNVAAILVELILEKNQIENGKIYNIGDFL</sequence>
<evidence type="ECO:0000256" key="2">
    <source>
        <dbReference type="ARBA" id="ARBA00006484"/>
    </source>
</evidence>
<dbReference type="AlphaFoldDB" id="A0A941DZK9"/>
<dbReference type="PANTHER" id="PTHR44085:SF2">
    <property type="entry name" value="SEPIAPTERIN REDUCTASE"/>
    <property type="match status" value="1"/>
</dbReference>
<dbReference type="Proteomes" id="UP000675284">
    <property type="component" value="Unassembled WGS sequence"/>
</dbReference>
<keyword evidence="3" id="KW-0963">Cytoplasm</keyword>
<dbReference type="EMBL" id="JAGSOT010000079">
    <property type="protein sequence ID" value="MBR7797969.1"/>
    <property type="molecule type" value="Genomic_DNA"/>
</dbReference>
<evidence type="ECO:0000313" key="7">
    <source>
        <dbReference type="Proteomes" id="UP000675284"/>
    </source>
</evidence>
<accession>A0A941DZK9</accession>
<evidence type="ECO:0000256" key="5">
    <source>
        <dbReference type="ARBA" id="ARBA00023002"/>
    </source>
</evidence>
<dbReference type="GO" id="GO:0006729">
    <property type="term" value="P:tetrahydrobiopterin biosynthetic process"/>
    <property type="evidence" value="ECO:0007669"/>
    <property type="project" value="TreeGrafter"/>
</dbReference>
<dbReference type="PANTHER" id="PTHR44085">
    <property type="entry name" value="SEPIAPTERIN REDUCTASE"/>
    <property type="match status" value="1"/>
</dbReference>
<reference evidence="6" key="1">
    <citation type="submission" date="2021-04" db="EMBL/GenBank/DDBJ databases">
        <title>Isolation and polyphasic classification of algal microorganism.</title>
        <authorList>
            <person name="Wang S."/>
        </authorList>
    </citation>
    <scope>NUCLEOTIDE SEQUENCE</scope>
    <source>
        <strain evidence="6">720a</strain>
    </source>
</reference>
<dbReference type="EC" id="1.1.1.320" evidence="6"/>
<comment type="caution">
    <text evidence="6">The sequence shown here is derived from an EMBL/GenBank/DDBJ whole genome shotgun (WGS) entry which is preliminary data.</text>
</comment>
<organism evidence="6 7">
    <name type="scientific">Virgibacillus salarius</name>
    <dbReference type="NCBI Taxonomy" id="447199"/>
    <lineage>
        <taxon>Bacteria</taxon>
        <taxon>Bacillati</taxon>
        <taxon>Bacillota</taxon>
        <taxon>Bacilli</taxon>
        <taxon>Bacillales</taxon>
        <taxon>Bacillaceae</taxon>
        <taxon>Virgibacillus</taxon>
    </lineage>
</organism>
<comment type="subcellular location">
    <subcellularLocation>
        <location evidence="1">Cytoplasm</location>
    </subcellularLocation>
</comment>
<dbReference type="Gene3D" id="3.40.50.720">
    <property type="entry name" value="NAD(P)-binding Rossmann-like Domain"/>
    <property type="match status" value="1"/>
</dbReference>
<keyword evidence="4" id="KW-0521">NADP</keyword>
<dbReference type="Pfam" id="PF00106">
    <property type="entry name" value="adh_short"/>
    <property type="match status" value="1"/>
</dbReference>
<comment type="similarity">
    <text evidence="2">Belongs to the short-chain dehydrogenases/reductases (SDR) family.</text>
</comment>
<protein>
    <submittedName>
        <fullName evidence="6">(S)-benzoin forming benzil reductase</fullName>
        <ecNumber evidence="6">1.1.1.320</ecNumber>
    </submittedName>
</protein>
<dbReference type="PRINTS" id="PR00081">
    <property type="entry name" value="GDHRDH"/>
</dbReference>
<evidence type="ECO:0000256" key="3">
    <source>
        <dbReference type="ARBA" id="ARBA00022490"/>
    </source>
</evidence>
<dbReference type="InterPro" id="IPR051721">
    <property type="entry name" value="Biopterin_syn/organic_redct"/>
</dbReference>
<dbReference type="SUPFAM" id="SSF51735">
    <property type="entry name" value="NAD(P)-binding Rossmann-fold domains"/>
    <property type="match status" value="1"/>
</dbReference>
<dbReference type="RefSeq" id="WP_121604842.1">
    <property type="nucleotide sequence ID" value="NZ_JAGSOT010000079.1"/>
</dbReference>
<dbReference type="NCBIfam" id="NF005381">
    <property type="entry name" value="PRK06924.1"/>
    <property type="match status" value="1"/>
</dbReference>
<dbReference type="InterPro" id="IPR036291">
    <property type="entry name" value="NAD(P)-bd_dom_sf"/>
</dbReference>
<keyword evidence="5 6" id="KW-0560">Oxidoreductase</keyword>
<proteinExistence type="inferred from homology"/>
<dbReference type="GO" id="GO:0004757">
    <property type="term" value="F:sepiapterin reductase (NADP+) activity"/>
    <property type="evidence" value="ECO:0007669"/>
    <property type="project" value="TreeGrafter"/>
</dbReference>
<keyword evidence="7" id="KW-1185">Reference proteome</keyword>